<feature type="compositionally biased region" description="Low complexity" evidence="5">
    <location>
        <begin position="1481"/>
        <end position="1496"/>
    </location>
</feature>
<dbReference type="Gene3D" id="2.30.29.90">
    <property type="match status" value="1"/>
</dbReference>
<feature type="compositionally biased region" description="Low complexity" evidence="5">
    <location>
        <begin position="2699"/>
        <end position="2716"/>
    </location>
</feature>
<comment type="similarity">
    <text evidence="1">Belongs to the SEC3 family.</text>
</comment>
<feature type="compositionally biased region" description="Polar residues" evidence="5">
    <location>
        <begin position="210"/>
        <end position="226"/>
    </location>
</feature>
<feature type="compositionally biased region" description="Polar residues" evidence="5">
    <location>
        <begin position="1797"/>
        <end position="1857"/>
    </location>
</feature>
<evidence type="ECO:0000313" key="8">
    <source>
        <dbReference type="Proteomes" id="UP001610728"/>
    </source>
</evidence>
<feature type="compositionally biased region" description="Pro residues" evidence="5">
    <location>
        <begin position="1781"/>
        <end position="1794"/>
    </location>
</feature>
<proteinExistence type="inferred from homology"/>
<feature type="region of interest" description="Disordered" evidence="5">
    <location>
        <begin position="1771"/>
        <end position="1857"/>
    </location>
</feature>
<gene>
    <name evidence="7" type="ORF">HOO65_070282</name>
</gene>
<dbReference type="InterPro" id="IPR019160">
    <property type="entry name" value="Sec3_CC"/>
</dbReference>
<keyword evidence="3" id="KW-0268">Exocytosis</keyword>
<evidence type="ECO:0000256" key="3">
    <source>
        <dbReference type="ARBA" id="ARBA00022483"/>
    </source>
</evidence>
<feature type="compositionally biased region" description="Low complexity" evidence="5">
    <location>
        <begin position="243"/>
        <end position="255"/>
    </location>
</feature>
<feature type="region of interest" description="Disordered" evidence="5">
    <location>
        <begin position="1646"/>
        <end position="1698"/>
    </location>
</feature>
<evidence type="ECO:0000256" key="1">
    <source>
        <dbReference type="ARBA" id="ARBA00006518"/>
    </source>
</evidence>
<feature type="region of interest" description="Disordered" evidence="5">
    <location>
        <begin position="2241"/>
        <end position="2268"/>
    </location>
</feature>
<feature type="compositionally biased region" description="Low complexity" evidence="5">
    <location>
        <begin position="363"/>
        <end position="381"/>
    </location>
</feature>
<keyword evidence="4" id="KW-0175">Coiled coil</keyword>
<feature type="region of interest" description="Disordered" evidence="5">
    <location>
        <begin position="2196"/>
        <end position="2217"/>
    </location>
</feature>
<evidence type="ECO:0000256" key="4">
    <source>
        <dbReference type="ARBA" id="ARBA00023054"/>
    </source>
</evidence>
<feature type="region of interest" description="Disordered" evidence="5">
    <location>
        <begin position="49"/>
        <end position="69"/>
    </location>
</feature>
<feature type="compositionally biased region" description="Low complexity" evidence="5">
    <location>
        <begin position="2461"/>
        <end position="2472"/>
    </location>
</feature>
<dbReference type="Pfam" id="PF20654">
    <property type="entry name" value="Sec3_C-term"/>
    <property type="match status" value="1"/>
</dbReference>
<feature type="compositionally biased region" description="Low complexity" evidence="5">
    <location>
        <begin position="184"/>
        <end position="194"/>
    </location>
</feature>
<feature type="region of interest" description="Disordered" evidence="5">
    <location>
        <begin position="363"/>
        <end position="560"/>
    </location>
</feature>
<feature type="compositionally biased region" description="Polar residues" evidence="5">
    <location>
        <begin position="267"/>
        <end position="308"/>
    </location>
</feature>
<dbReference type="InterPro" id="IPR015947">
    <property type="entry name" value="PUA-like_sf"/>
</dbReference>
<dbReference type="RefSeq" id="XP_070857000.1">
    <property type="nucleotide sequence ID" value="XM_071004761.1"/>
</dbReference>
<evidence type="ECO:0000313" key="7">
    <source>
        <dbReference type="EMBL" id="KAL2885820.1"/>
    </source>
</evidence>
<feature type="compositionally biased region" description="Pro residues" evidence="5">
    <location>
        <begin position="195"/>
        <end position="209"/>
    </location>
</feature>
<feature type="compositionally biased region" description="Low complexity" evidence="5">
    <location>
        <begin position="2570"/>
        <end position="2584"/>
    </location>
</feature>
<feature type="compositionally biased region" description="Basic and acidic residues" evidence="5">
    <location>
        <begin position="2506"/>
        <end position="2518"/>
    </location>
</feature>
<dbReference type="SMART" id="SM01313">
    <property type="entry name" value="Sec3-PIP2_bind"/>
    <property type="match status" value="1"/>
</dbReference>
<feature type="compositionally biased region" description="Basic and acidic residues" evidence="5">
    <location>
        <begin position="858"/>
        <end position="867"/>
    </location>
</feature>
<dbReference type="GeneID" id="98120387"/>
<dbReference type="CDD" id="cd13315">
    <property type="entry name" value="PH_Sec3"/>
    <property type="match status" value="1"/>
</dbReference>
<feature type="region of interest" description="Disordered" evidence="5">
    <location>
        <begin position="2006"/>
        <end position="2035"/>
    </location>
</feature>
<name>A0ABR4MC26_9PEZI</name>
<feature type="compositionally biased region" description="Basic and acidic residues" evidence="5">
    <location>
        <begin position="657"/>
        <end position="670"/>
    </location>
</feature>
<feature type="compositionally biased region" description="Polar residues" evidence="5">
    <location>
        <begin position="2241"/>
        <end position="2265"/>
    </location>
</feature>
<keyword evidence="2" id="KW-0813">Transport</keyword>
<evidence type="ECO:0000256" key="5">
    <source>
        <dbReference type="SAM" id="MobiDB-lite"/>
    </source>
</evidence>
<feature type="region of interest" description="Disordered" evidence="5">
    <location>
        <begin position="2049"/>
        <end position="2074"/>
    </location>
</feature>
<feature type="compositionally biased region" description="Low complexity" evidence="5">
    <location>
        <begin position="2623"/>
        <end position="2656"/>
    </location>
</feature>
<feature type="domain" description="Exocyst complex component Sec3 PIP2-binding N-terminal" evidence="6">
    <location>
        <begin position="66"/>
        <end position="163"/>
    </location>
</feature>
<accession>A0ABR4MC26</accession>
<reference evidence="7 8" key="1">
    <citation type="submission" date="2020-05" db="EMBL/GenBank/DDBJ databases">
        <title>Ceratocystis lukuohia genome.</title>
        <authorList>
            <person name="Harrington T.C."/>
            <person name="Kim K."/>
            <person name="Mayers C.G."/>
        </authorList>
    </citation>
    <scope>NUCLEOTIDE SEQUENCE [LARGE SCALE GENOMIC DNA]</scope>
    <source>
        <strain evidence="7 8">C4212</strain>
    </source>
</reference>
<feature type="region of interest" description="Disordered" evidence="5">
    <location>
        <begin position="1474"/>
        <end position="1511"/>
    </location>
</feature>
<feature type="region of interest" description="Disordered" evidence="5">
    <location>
        <begin position="577"/>
        <end position="674"/>
    </location>
</feature>
<dbReference type="Pfam" id="PF09763">
    <property type="entry name" value="Sec3_CC"/>
    <property type="match status" value="1"/>
</dbReference>
<feature type="compositionally biased region" description="Polar residues" evidence="5">
    <location>
        <begin position="448"/>
        <end position="477"/>
    </location>
</feature>
<feature type="compositionally biased region" description="Polar residues" evidence="5">
    <location>
        <begin position="1885"/>
        <end position="1904"/>
    </location>
</feature>
<dbReference type="Proteomes" id="UP001610728">
    <property type="component" value="Unassembled WGS sequence"/>
</dbReference>
<feature type="compositionally biased region" description="Low complexity" evidence="5">
    <location>
        <begin position="482"/>
        <end position="514"/>
    </location>
</feature>
<feature type="region of interest" description="Disordered" evidence="5">
    <location>
        <begin position="1528"/>
        <end position="1547"/>
    </location>
</feature>
<dbReference type="PANTHER" id="PTHR16092:SF14">
    <property type="entry name" value="EXOCYST COMPLEX COMPONENT 1 ISOFORM X1"/>
    <property type="match status" value="1"/>
</dbReference>
<keyword evidence="8" id="KW-1185">Reference proteome</keyword>
<feature type="compositionally biased region" description="Polar residues" evidence="5">
    <location>
        <begin position="2493"/>
        <end position="2505"/>
    </location>
</feature>
<feature type="compositionally biased region" description="Polar residues" evidence="5">
    <location>
        <begin position="868"/>
        <end position="880"/>
    </location>
</feature>
<dbReference type="SUPFAM" id="SSF88697">
    <property type="entry name" value="PUA domain-like"/>
    <property type="match status" value="1"/>
</dbReference>
<feature type="compositionally biased region" description="Polar residues" evidence="5">
    <location>
        <begin position="2016"/>
        <end position="2026"/>
    </location>
</feature>
<comment type="caution">
    <text evidence="7">The sequence shown here is derived from an EMBL/GenBank/DDBJ whole genome shotgun (WGS) entry which is preliminary data.</text>
</comment>
<dbReference type="EMBL" id="JABSNW010000007">
    <property type="protein sequence ID" value="KAL2885820.1"/>
    <property type="molecule type" value="Genomic_DNA"/>
</dbReference>
<feature type="compositionally biased region" description="Polar residues" evidence="5">
    <location>
        <begin position="2448"/>
        <end position="2460"/>
    </location>
</feature>
<feature type="region of interest" description="Disordered" evidence="5">
    <location>
        <begin position="1885"/>
        <end position="1929"/>
    </location>
</feature>
<feature type="region of interest" description="Disordered" evidence="5">
    <location>
        <begin position="2623"/>
        <end position="2740"/>
    </location>
</feature>
<feature type="region of interest" description="Disordered" evidence="5">
    <location>
        <begin position="2570"/>
        <end position="2611"/>
    </location>
</feature>
<feature type="compositionally biased region" description="Basic and acidic residues" evidence="5">
    <location>
        <begin position="615"/>
        <end position="625"/>
    </location>
</feature>
<feature type="region of interest" description="Disordered" evidence="5">
    <location>
        <begin position="184"/>
        <end position="350"/>
    </location>
</feature>
<evidence type="ECO:0000259" key="6">
    <source>
        <dbReference type="SMART" id="SM01313"/>
    </source>
</evidence>
<feature type="region of interest" description="Disordered" evidence="5">
    <location>
        <begin position="2448"/>
        <end position="2521"/>
    </location>
</feature>
<dbReference type="PANTHER" id="PTHR16092">
    <property type="entry name" value="SEC3/SYNTAXIN-RELATED"/>
    <property type="match status" value="1"/>
</dbReference>
<organism evidence="7 8">
    <name type="scientific">Ceratocystis lukuohia</name>
    <dbReference type="NCBI Taxonomy" id="2019550"/>
    <lineage>
        <taxon>Eukaryota</taxon>
        <taxon>Fungi</taxon>
        <taxon>Dikarya</taxon>
        <taxon>Ascomycota</taxon>
        <taxon>Pezizomycotina</taxon>
        <taxon>Sordariomycetes</taxon>
        <taxon>Hypocreomycetidae</taxon>
        <taxon>Microascales</taxon>
        <taxon>Ceratocystidaceae</taxon>
        <taxon>Ceratocystis</taxon>
    </lineage>
</organism>
<protein>
    <submittedName>
        <fullName evidence="7">Exocyst complex component 1</fullName>
    </submittedName>
</protein>
<sequence>MDRGSANGSVNRAQRFEDEKRRIIESCFSRKDADGTLQETYITHLRITEFSNYPSSPPPPQSRTPETQKPRVIIVAVRRSGRVCMHKSKENSNGSFSVGKTWNFDDISHIQSYSGPNADPTQKLWAGDTGFLITIQKPYYWQAQTDKEKKFFIASLVKIYGKYTGGRTPELSGFDPRELDMILGTGRRTGTSPGPQRPPSAPRGNPPLPSSHSQEQMPPTMTNNYGRPSMDRGIVGPKPPITPVGSAPGSAASSPFVPPPPRLSTGPMRNSQNNLANSPSGSIDSNRAPFNTPSNMRRLTPTTQSQDSPIMPRNEDGSNFRPRSRGRASQNSGGGAYAMDRSPSHNGNGVAAAAAAVGAAIGASAGATSSVATMGTSSSSSNMRHFQDNSPEPLKSSALEAPPPERKRPPLDSGWPNVVENDLVPAPLMSPKQRDPVPPPRNMDRMSTRNTSAGYRSETGSIGDRQQNDSIDSTLTGSHRGPPSTMASPAPSTSSQPSKPPLAATAPAPELETTPNEDPEALNKPGLGPMIKSKRLDDSASSPASDTEEKPGLKSMIKAKSKPDLAGSLWKAAAAAGAFKPRPGGAGERLRQAALKSMEGPDGINAVVPAPPRPDPPKIEPEPEKPPVPANPSVSVTPPDATATVPAKAEEAPPPVPKKDEQSPKEESKRSIMVGNDAKLLTSMGIDPSVLDDTRSADFSKWLDYVGFIPGQKMRSNGWDAMKMIEREIDKAQAGGWLSRIREEDERISDVRQGIDLVISECDELENLLTLYSVELGTISDDIAYIENQSQGLQVQAANQKALKKELELILDTCSISSRHLDVLKVENFDARGLKSIEDALVILYKAMVRIDSNVHKYEPSKGDETSSAKNNAMNDPIQGNTLNSSYGQMRIVQEKKEYYLQESVAIMRRYVGWMAIEYEAAFAETHKALDKALARKTDRELYQTHRSYLWGYCALNLYARDVHTEQWNELIQNYQARSHELFRAEFTSVIDSHKSNARKTLMNDDEILFTTQPEKHHDNIAATARKLTVKRSQTLARTFRSDASKAPPLPKANTDSRDHPFEIFRTVLYDFVPLIEMEQNFFIDFFHATIMETADFNEFIASRPSNNVPPEGKWSASRRMEPDRELGRKVTKSMEAIFSFLEKGLQRMIEWVLSTNPLQGVGVLAALEQKMELLSGSNQDYLNILLQKLHSSLESRFEKFVDEQIRAIEETKVKFAKKRRGVIHFFKVFPPFFTAVENILSVFYPQTRIRDTINREYGRILRAMFDALRVIARENKGVGVSNNTADPEDKEALNYHILLIENFDYFIEEIGESSIDIIEDKKREASGEYAKHLDLYLNAVMRRPLGKLLDYLENVEAQLQALKAAEKIALQPSNSKAVFNKILSSYDAKEVRKGIELLRKRVEKHFGESEEKEAYSGSRELVEKVTGECEKFYGKVELRIASITAEVYGGDVLFEWPRSDVKNAFSGSPGRTITSMTLRSSPTSTPIASTTPAPILMSSSRVYGPPPAKMEQTVFPTRRRTIRTYGKDKVSSGARTLKRKAGMTPVEGQKTLKQKTLTQFDCLQSDSYELVGTPQVTFTKDERKDIQGNAVEKTTPSARVRWDDAVVGGEEEEPEVPTATMIKRQKMGQFGSCNIKSTTLSQAASATPDQIGVSSPGPVSTLRAETKATGTNRDNAYKKRKAASPPPSAPSSSFHTQTLTQFCPGSFIALPISHEIGDSEEEDGESDSHKVIDSMLDKFPEEVGDSEDNDDDLNMLSPELVHQIQSDIDDTSSILSSPPRNSPAPRIPSPPSNPATHNENVNQDNAVQAHSSVPQTPTKSARTEIPSSQPSPFTPITTRYNTTLDSPSLVRSRSMNSGALSDHKRLFSQASVLPKVSRFPSTATIQDSFTTGTSEGEAQTSPSRHAGLSSIHTRLSPNSPSRAHAPTKSRLRIKDLDMHITEVPASESGSSPCAIDSHRGQRDILQDDIETQDGSGGEEDLTVIPDSEDESVTFLMNSRITITLLDSESNPDRGAQNTNHEYSPTSKSLGASDVSSLSSVPSVLEEVLSSSSLQPPTDKPISSSPSPILSVSPIHLPSESERIVVQDSGNGNSMSDITNSEGDITVIPPSPKSPKLSIPEPPATPTVAVAAIQTQPEHHKQFHGSLEDYPLDQREKEESHSLMPKAQIQTQEDVYGLGAETQAIMHMLASDHTAMPAPPQHSILSHSGEPKKPKTRKRAMFATSSPEIMPMRYYTPTPSLSQGADQNQNQQLASIVHSSQSQYMQDHDNTPAESQRVALHVIQAMEHPTNRTDIFISIHPQYVAQIVNGTKNHEFRKYQIHHEVVRMWIYETRPECQVRYLACIGPPKQVGEIDDLRGLGNVEFNNGDEKSKFAYEILQVYELNNPQSLAVLKEKGWLEAPPQKYTFIAPAIAAQLLANLRHRIQPQPEGENDGCEVFELPSILVPSQKQPDDSAQNNESSSSQLSSLSLTSEDDGVGLDQSKPSQERFRTTDTVSLQTSNADSKGTRSEAQTDVHHSTSLKAYEFKRPVLPFWRRPPSSAPSAQTTTATSSINTVSLGIGANTGMSFSQATTASQSSTPSSPLLNASPRNSRAGSRSMRSNGGTSGDSMMNILRTENSIANSTASSNSGPNSSGNNNSNDNNNSNSNNSNALSQMPPPPLLSSSQPNFNDIESPSPLLATTPVSGPKVNPASGLGTEPSPGSLGLSQLFSGGEFALPHSLIEDQEPPPVISDSEDEGI</sequence>
<evidence type="ECO:0000256" key="2">
    <source>
        <dbReference type="ARBA" id="ARBA00022448"/>
    </source>
</evidence>
<feature type="compositionally biased region" description="Polar residues" evidence="5">
    <location>
        <begin position="2585"/>
        <end position="2610"/>
    </location>
</feature>
<dbReference type="InterPro" id="IPR028258">
    <property type="entry name" value="Sec3-PIP2_bind"/>
</dbReference>
<feature type="region of interest" description="Disordered" evidence="5">
    <location>
        <begin position="858"/>
        <end position="880"/>
    </location>
</feature>
<feature type="compositionally biased region" description="Polar residues" evidence="5">
    <location>
        <begin position="1911"/>
        <end position="1922"/>
    </location>
</feature>
<dbReference type="Pfam" id="PF15277">
    <property type="entry name" value="Sec3-PIP2_bind"/>
    <property type="match status" value="1"/>
</dbReference>
<dbReference type="InterPro" id="IPR048628">
    <property type="entry name" value="Sec3_C"/>
</dbReference>